<dbReference type="AlphaFoldDB" id="A0A833SZV0"/>
<accession>A0A833SZV0</accession>
<keyword evidence="4" id="KW-1185">Reference proteome</keyword>
<evidence type="ECO:0000313" key="2">
    <source>
        <dbReference type="EMBL" id="KAF4044357.1"/>
    </source>
</evidence>
<feature type="region of interest" description="Disordered" evidence="1">
    <location>
        <begin position="38"/>
        <end position="61"/>
    </location>
</feature>
<comment type="caution">
    <text evidence="2">The sequence shown here is derived from an EMBL/GenBank/DDBJ whole genome shotgun (WGS) entry which is preliminary data.</text>
</comment>
<evidence type="ECO:0000256" key="1">
    <source>
        <dbReference type="SAM" id="MobiDB-lite"/>
    </source>
</evidence>
<evidence type="ECO:0000313" key="3">
    <source>
        <dbReference type="EMBL" id="KAF4147681.1"/>
    </source>
</evidence>
<evidence type="ECO:0000313" key="4">
    <source>
        <dbReference type="Proteomes" id="UP000602510"/>
    </source>
</evidence>
<organism evidence="2 4">
    <name type="scientific">Phytophthora infestans</name>
    <name type="common">Potato late blight agent</name>
    <name type="synonym">Botrytis infestans</name>
    <dbReference type="NCBI Taxonomy" id="4787"/>
    <lineage>
        <taxon>Eukaryota</taxon>
        <taxon>Sar</taxon>
        <taxon>Stramenopiles</taxon>
        <taxon>Oomycota</taxon>
        <taxon>Peronosporomycetes</taxon>
        <taxon>Peronosporales</taxon>
        <taxon>Peronosporaceae</taxon>
        <taxon>Phytophthora</taxon>
    </lineage>
</organism>
<proteinExistence type="predicted"/>
<dbReference type="Proteomes" id="UP000602510">
    <property type="component" value="Unassembled WGS sequence"/>
</dbReference>
<protein>
    <submittedName>
        <fullName evidence="2">Uncharacterized protein</fullName>
    </submittedName>
</protein>
<dbReference type="EMBL" id="JAACNO010000412">
    <property type="protein sequence ID" value="KAF4147681.1"/>
    <property type="molecule type" value="Genomic_DNA"/>
</dbReference>
<reference evidence="2" key="1">
    <citation type="submission" date="2020-04" db="EMBL/GenBank/DDBJ databases">
        <title>Hybrid Assembly of Korean Phytophthora infestans isolates.</title>
        <authorList>
            <person name="Prokchorchik M."/>
            <person name="Lee Y."/>
            <person name="Seo J."/>
            <person name="Cho J.-H."/>
            <person name="Park Y.-E."/>
            <person name="Jang D.-C."/>
            <person name="Im J.-S."/>
            <person name="Choi J.-G."/>
            <person name="Park H.-J."/>
            <person name="Lee G.-B."/>
            <person name="Lee Y.-G."/>
            <person name="Hong S.-Y."/>
            <person name="Cho K."/>
            <person name="Sohn K.H."/>
        </authorList>
    </citation>
    <scope>NUCLEOTIDE SEQUENCE</scope>
    <source>
        <strain evidence="2">KR_1_A1</strain>
        <strain evidence="3">KR_2_A2</strain>
    </source>
</reference>
<name>A0A833SZV0_PHYIN</name>
<feature type="region of interest" description="Disordered" evidence="1">
    <location>
        <begin position="88"/>
        <end position="110"/>
    </location>
</feature>
<dbReference type="Proteomes" id="UP000704712">
    <property type="component" value="Unassembled WGS sequence"/>
</dbReference>
<sequence>MHVPVGSYNSQRRRCLRGDVRSSALRSFHRVGPCVIPHTCGHRRHDHPTSQETMKDAEKTNEFGNMTYVGSGVKNAKAMAAYNEMALATPNDNDDGSSESIVSGPYHRFR</sequence>
<feature type="compositionally biased region" description="Basic and acidic residues" evidence="1">
    <location>
        <begin position="47"/>
        <end position="61"/>
    </location>
</feature>
<dbReference type="EMBL" id="WSZM01000071">
    <property type="protein sequence ID" value="KAF4044357.1"/>
    <property type="molecule type" value="Genomic_DNA"/>
</dbReference>
<gene>
    <name evidence="2" type="ORF">GN244_ATG03247</name>
    <name evidence="3" type="ORF">GN958_ATG03036</name>
</gene>